<dbReference type="InterPro" id="IPR015378">
    <property type="entry name" value="Transposase-like_Mu_C"/>
</dbReference>
<dbReference type="GO" id="GO:0015074">
    <property type="term" value="P:DNA integration"/>
    <property type="evidence" value="ECO:0007669"/>
    <property type="project" value="InterPro"/>
</dbReference>
<dbReference type="EMBL" id="UGLZ01000005">
    <property type="protein sequence ID" value="STV26847.1"/>
    <property type="molecule type" value="Genomic_DNA"/>
</dbReference>
<gene>
    <name evidence="4" type="ORF">NCTC5050_03925</name>
</gene>
<dbReference type="Pfam" id="PF02316">
    <property type="entry name" value="HTH_Tnp_Mu_1"/>
    <property type="match status" value="1"/>
</dbReference>
<dbReference type="PROSITE" id="PS51702">
    <property type="entry name" value="HTH_MU"/>
    <property type="match status" value="1"/>
</dbReference>
<dbReference type="InterPro" id="IPR009004">
    <property type="entry name" value="Transposase_Mu_C"/>
</dbReference>
<dbReference type="PROSITE" id="PS50994">
    <property type="entry name" value="INTEGRASE"/>
    <property type="match status" value="1"/>
</dbReference>
<evidence type="ECO:0000256" key="1">
    <source>
        <dbReference type="SAM" id="MobiDB-lite"/>
    </source>
</evidence>
<dbReference type="InterPro" id="IPR036397">
    <property type="entry name" value="RNaseH_sf"/>
</dbReference>
<dbReference type="SUPFAM" id="SSF53098">
    <property type="entry name" value="Ribonuclease H-like"/>
    <property type="match status" value="1"/>
</dbReference>
<dbReference type="SUPFAM" id="SSF50610">
    <property type="entry name" value="mu transposase, C-terminal domain"/>
    <property type="match status" value="1"/>
</dbReference>
<dbReference type="Gene3D" id="3.30.420.10">
    <property type="entry name" value="Ribonuclease H-like superfamily/Ribonuclease H"/>
    <property type="match status" value="1"/>
</dbReference>
<sequence length="685" mass="76812">MNMFVAVKELVGIPGLPATAKGIRQLLGKAAGQSSALVRKRQGTKAFEYHIDCLPEPARVAVKQRHYKSVLAQSDCISTDVPAKRSTAIKPRDELEVMRKCPALLERKTNALTTGQKDIADARMVLVVEVMRLMDGGMSRKRAVELVAKESQASSLPPALQKAADKANARKGSTRRGVGKSSLQQWLSDYMAADNASERLATLAPGKIQVKQPETIGWLPDFLAIYRDPRGFNISEAYRRFEKWWAQEFAGQEDVLEAMPSMDAVRRAMKKLPVVVSQKYRVTGSAWRSLNPFIRRDWEQVPVNGVWVGDGHNMKLDVLHPIHGRPFSPEITMVIDARTRFIVGWSLALSENVIAVADAIRHGVQHHGLFGIYYSDNGPGQTGKTLDADVTGILARLGIEDGGVEHRTGIPGNPQGRGIIERPNKGIPKYAAQSFDSYHGKDADKETVRVRKRIAQSAINAVRQGRELTNKQAAALRMIPTWQQLLDVIEEEVNWYNTRHHHSSLPKAPDGKHYTPAAYRRHLLEVEETVIAYPSAVELRDMFRPQQKRTVSRCEVQIFSNLYFSMELLNHHGEEVIVSYDIHDPQTVIIRSLDGTFICDAVWDGNKKAPFAISAKDHSQNQRTKGIIKRAEEKIAVAKEENSLVIEGERPNFGGLLIEPEPQDKEPLFLLETEREEYFKKVNSR</sequence>
<dbReference type="InterPro" id="IPR012337">
    <property type="entry name" value="RNaseH-like_sf"/>
</dbReference>
<dbReference type="SUPFAM" id="SSF46955">
    <property type="entry name" value="Putative DNA-binding domain"/>
    <property type="match status" value="1"/>
</dbReference>
<dbReference type="Gene3D" id="2.30.30.130">
    <property type="entry name" value="Transposase, Mu, C-terminal"/>
    <property type="match status" value="1"/>
</dbReference>
<dbReference type="GO" id="GO:0003677">
    <property type="term" value="F:DNA binding"/>
    <property type="evidence" value="ECO:0007669"/>
    <property type="project" value="InterPro"/>
</dbReference>
<accession>A0A378B0X7</accession>
<dbReference type="InterPro" id="IPR036388">
    <property type="entry name" value="WH-like_DNA-bd_sf"/>
</dbReference>
<feature type="region of interest" description="Disordered" evidence="1">
    <location>
        <begin position="155"/>
        <end position="180"/>
    </location>
</feature>
<reference evidence="4 5" key="1">
    <citation type="submission" date="2018-06" db="EMBL/GenBank/DDBJ databases">
        <authorList>
            <consortium name="Pathogen Informatics"/>
            <person name="Doyle S."/>
        </authorList>
    </citation>
    <scope>NUCLEOTIDE SEQUENCE [LARGE SCALE GENOMIC DNA]</scope>
    <source>
        <strain evidence="4 5">NCTC5050</strain>
    </source>
</reference>
<organism evidence="4 5">
    <name type="scientific">Klebsiella pneumoniae subsp. ozaenae</name>
    <dbReference type="NCBI Taxonomy" id="574"/>
    <lineage>
        <taxon>Bacteria</taxon>
        <taxon>Pseudomonadati</taxon>
        <taxon>Pseudomonadota</taxon>
        <taxon>Gammaproteobacteria</taxon>
        <taxon>Enterobacterales</taxon>
        <taxon>Enterobacteriaceae</taxon>
        <taxon>Klebsiella/Raoultella group</taxon>
        <taxon>Klebsiella</taxon>
        <taxon>Klebsiella pneumoniae complex</taxon>
    </lineage>
</organism>
<dbReference type="Pfam" id="PF09299">
    <property type="entry name" value="Mu-transpos_C"/>
    <property type="match status" value="1"/>
</dbReference>
<feature type="domain" description="Integrase catalytic" evidence="2">
    <location>
        <begin position="298"/>
        <end position="517"/>
    </location>
</feature>
<dbReference type="InterPro" id="IPR009061">
    <property type="entry name" value="DNA-bd_dom_put_sf"/>
</dbReference>
<evidence type="ECO:0000313" key="4">
    <source>
        <dbReference type="EMBL" id="STV26847.1"/>
    </source>
</evidence>
<dbReference type="AlphaFoldDB" id="A0A378B0X7"/>
<protein>
    <submittedName>
        <fullName evidence="4">Mu transposase, C-terminal</fullName>
    </submittedName>
</protein>
<evidence type="ECO:0000259" key="3">
    <source>
        <dbReference type="PROSITE" id="PS51702"/>
    </source>
</evidence>
<evidence type="ECO:0000259" key="2">
    <source>
        <dbReference type="PROSITE" id="PS50994"/>
    </source>
</evidence>
<dbReference type="Proteomes" id="UP000255382">
    <property type="component" value="Unassembled WGS sequence"/>
</dbReference>
<name>A0A378B0X7_KLEPO</name>
<keyword evidence="5" id="KW-1185">Reference proteome</keyword>
<dbReference type="InterPro" id="IPR001584">
    <property type="entry name" value="Integrase_cat-core"/>
</dbReference>
<dbReference type="Gene3D" id="1.10.10.10">
    <property type="entry name" value="Winged helix-like DNA-binding domain superfamily/Winged helix DNA-binding domain"/>
    <property type="match status" value="1"/>
</dbReference>
<dbReference type="InterPro" id="IPR003314">
    <property type="entry name" value="Mu-type_HTH"/>
</dbReference>
<feature type="domain" description="HTH Mu-type" evidence="3">
    <location>
        <begin position="1"/>
        <end position="70"/>
    </location>
</feature>
<evidence type="ECO:0000313" key="5">
    <source>
        <dbReference type="Proteomes" id="UP000255382"/>
    </source>
</evidence>
<proteinExistence type="predicted"/>